<feature type="transmembrane region" description="Helical" evidence="1">
    <location>
        <begin position="98"/>
        <end position="131"/>
    </location>
</feature>
<dbReference type="KEGG" id="lje:BUE77_04390"/>
<accession>A0A5N1IA88</accession>
<keyword evidence="1" id="KW-0812">Transmembrane</keyword>
<sequence>MEDKMTNFSTVFKLLQAKKAKKILVIYVIQLAAIMAIGTYLYLVNPKEFESIFVSYEVIALTTSFFALVISWCILFIDEIKMYESQTWQLLPISSKKFFLANILTTYVTLFYMALFDLGTCVVLITVAFAASKPELKDISVGKTLGQVPVGEIALYGLGIALLIALGLISFSLMINFLSFSSKTIVNLLPGFKSKKLIGILRVIFAVICYAIITYFIHIFSNVFGVGIIEKQVDLLAVWLSVAETATFVLVGIFADTWIYQKFFEAKAV</sequence>
<proteinExistence type="predicted"/>
<feature type="transmembrane region" description="Helical" evidence="1">
    <location>
        <begin position="55"/>
        <end position="77"/>
    </location>
</feature>
<keyword evidence="1" id="KW-0472">Membrane</keyword>
<gene>
    <name evidence="2" type="ORF">F6H94_04930</name>
</gene>
<evidence type="ECO:0000313" key="3">
    <source>
        <dbReference type="Proteomes" id="UP000327236"/>
    </source>
</evidence>
<organism evidence="2 3">
    <name type="scientific">Lactobacillus jensenii</name>
    <dbReference type="NCBI Taxonomy" id="109790"/>
    <lineage>
        <taxon>Bacteria</taxon>
        <taxon>Bacillati</taxon>
        <taxon>Bacillota</taxon>
        <taxon>Bacilli</taxon>
        <taxon>Lactobacillales</taxon>
        <taxon>Lactobacillaceae</taxon>
        <taxon>Lactobacillus</taxon>
    </lineage>
</organism>
<feature type="transmembrane region" description="Helical" evidence="1">
    <location>
        <begin position="236"/>
        <end position="260"/>
    </location>
</feature>
<feature type="transmembrane region" description="Helical" evidence="1">
    <location>
        <begin position="23"/>
        <end position="43"/>
    </location>
</feature>
<evidence type="ECO:0000256" key="1">
    <source>
        <dbReference type="SAM" id="Phobius"/>
    </source>
</evidence>
<keyword evidence="1" id="KW-1133">Transmembrane helix</keyword>
<protein>
    <submittedName>
        <fullName evidence="2">Uncharacterized protein</fullName>
    </submittedName>
</protein>
<reference evidence="2 3" key="1">
    <citation type="submission" date="2019-09" db="EMBL/GenBank/DDBJ databases">
        <title>Draft genome sequence assemblies of isolates from the urinary tract.</title>
        <authorList>
            <person name="Mores C.R."/>
            <person name="Putonti C."/>
            <person name="Wolfe A.J."/>
        </authorList>
    </citation>
    <scope>NUCLEOTIDE SEQUENCE [LARGE SCALE GENOMIC DNA]</scope>
    <source>
        <strain evidence="2 3">UMB246</strain>
    </source>
</reference>
<feature type="transmembrane region" description="Helical" evidence="1">
    <location>
        <begin position="199"/>
        <end position="224"/>
    </location>
</feature>
<dbReference type="AlphaFoldDB" id="A0A5N1IA88"/>
<name>A0A5N1IA88_LACJE</name>
<dbReference type="EMBL" id="VYWW01000018">
    <property type="protein sequence ID" value="KAA9322492.1"/>
    <property type="molecule type" value="Genomic_DNA"/>
</dbReference>
<dbReference type="Proteomes" id="UP000327236">
    <property type="component" value="Unassembled WGS sequence"/>
</dbReference>
<feature type="transmembrane region" description="Helical" evidence="1">
    <location>
        <begin position="153"/>
        <end position="178"/>
    </location>
</feature>
<evidence type="ECO:0000313" key="2">
    <source>
        <dbReference type="EMBL" id="KAA9322492.1"/>
    </source>
</evidence>
<comment type="caution">
    <text evidence="2">The sequence shown here is derived from an EMBL/GenBank/DDBJ whole genome shotgun (WGS) entry which is preliminary data.</text>
</comment>
<dbReference type="OrthoDB" id="2323775at2"/>